<accession>A0A7Y4L7W6</accession>
<proteinExistence type="predicted"/>
<organism evidence="1 2">
    <name type="scientific">Pelistega europaea</name>
    <dbReference type="NCBI Taxonomy" id="106147"/>
    <lineage>
        <taxon>Bacteria</taxon>
        <taxon>Pseudomonadati</taxon>
        <taxon>Pseudomonadota</taxon>
        <taxon>Betaproteobacteria</taxon>
        <taxon>Burkholderiales</taxon>
        <taxon>Alcaligenaceae</taxon>
        <taxon>Pelistega</taxon>
    </lineage>
</organism>
<dbReference type="EMBL" id="JABGBO010000001">
    <property type="protein sequence ID" value="NOL48604.1"/>
    <property type="molecule type" value="Genomic_DNA"/>
</dbReference>
<name>A0A7Y4L7W6_9BURK</name>
<keyword evidence="2" id="KW-1185">Reference proteome</keyword>
<evidence type="ECO:0000313" key="2">
    <source>
        <dbReference type="Proteomes" id="UP000541421"/>
    </source>
</evidence>
<reference evidence="1 2" key="1">
    <citation type="submission" date="2020-05" db="EMBL/GenBank/DDBJ databases">
        <authorList>
            <person name="Niu N."/>
        </authorList>
    </citation>
    <scope>NUCLEOTIDE SEQUENCE [LARGE SCALE GENOMIC DNA]</scope>
    <source>
        <strain evidence="1 2">LMG10982</strain>
    </source>
</reference>
<evidence type="ECO:0000313" key="1">
    <source>
        <dbReference type="EMBL" id="NOL48604.1"/>
    </source>
</evidence>
<dbReference type="Proteomes" id="UP000541421">
    <property type="component" value="Unassembled WGS sequence"/>
</dbReference>
<dbReference type="AlphaFoldDB" id="A0A7Y4L7W6"/>
<protein>
    <submittedName>
        <fullName evidence="1">Uncharacterized protein</fullName>
    </submittedName>
</protein>
<sequence>MMKTIFVQAHFKPIFKEVSQKVDTGETKKSWLGYEKKVYTTTYSTEIVGYSDTEVDGARLSEDIDKAVNEWLEKGYRVVCITPVISGAYNYQYDDSKITSSPRFLSDTEKVSGGGSYGFGYGYSYTEGVIIFLEEVK</sequence>
<comment type="caution">
    <text evidence="1">The sequence shown here is derived from an EMBL/GenBank/DDBJ whole genome shotgun (WGS) entry which is preliminary data.</text>
</comment>
<gene>
    <name evidence="1" type="ORF">HKX40_00425</name>
</gene>
<dbReference type="RefSeq" id="WP_171587595.1">
    <property type="nucleotide sequence ID" value="NZ_JABGBO010000001.1"/>
</dbReference>